<keyword evidence="6" id="KW-0067">ATP-binding</keyword>
<dbReference type="AlphaFoldDB" id="A0A166ETT4"/>
<dbReference type="Pfam" id="PF00069">
    <property type="entry name" value="Pkinase"/>
    <property type="match status" value="1"/>
</dbReference>
<dbReference type="GO" id="GO:0035556">
    <property type="term" value="P:intracellular signal transduction"/>
    <property type="evidence" value="ECO:0007669"/>
    <property type="project" value="TreeGrafter"/>
</dbReference>
<dbReference type="InterPro" id="IPR000719">
    <property type="entry name" value="Prot_kinase_dom"/>
</dbReference>
<evidence type="ECO:0000256" key="4">
    <source>
        <dbReference type="ARBA" id="ARBA00022741"/>
    </source>
</evidence>
<dbReference type="GO" id="GO:0004674">
    <property type="term" value="F:protein serine/threonine kinase activity"/>
    <property type="evidence" value="ECO:0007669"/>
    <property type="project" value="UniProtKB-KW"/>
</dbReference>
<evidence type="ECO:0000256" key="7">
    <source>
        <dbReference type="ARBA" id="ARBA00047899"/>
    </source>
</evidence>
<evidence type="ECO:0000256" key="6">
    <source>
        <dbReference type="ARBA" id="ARBA00022840"/>
    </source>
</evidence>
<proteinExistence type="predicted"/>
<organism evidence="11 12">
    <name type="scientific">Athelia psychrophila</name>
    <dbReference type="NCBI Taxonomy" id="1759441"/>
    <lineage>
        <taxon>Eukaryota</taxon>
        <taxon>Fungi</taxon>
        <taxon>Dikarya</taxon>
        <taxon>Basidiomycota</taxon>
        <taxon>Agaricomycotina</taxon>
        <taxon>Agaricomycetes</taxon>
        <taxon>Agaricomycetidae</taxon>
        <taxon>Atheliales</taxon>
        <taxon>Atheliaceae</taxon>
        <taxon>Athelia</taxon>
    </lineage>
</organism>
<evidence type="ECO:0000256" key="2">
    <source>
        <dbReference type="ARBA" id="ARBA00022527"/>
    </source>
</evidence>
<gene>
    <name evidence="11" type="ORF">FIBSPDRAFT_958287</name>
</gene>
<dbReference type="EMBL" id="KV417597">
    <property type="protein sequence ID" value="KZP16101.1"/>
    <property type="molecule type" value="Genomic_DNA"/>
</dbReference>
<dbReference type="InterPro" id="IPR050236">
    <property type="entry name" value="Ser_Thr_kinase_AGC"/>
</dbReference>
<dbReference type="PANTHER" id="PTHR24356:SF1">
    <property type="entry name" value="SERINE_THREONINE-PROTEIN KINASE GREATWALL"/>
    <property type="match status" value="1"/>
</dbReference>
<comment type="catalytic activity">
    <reaction evidence="7">
        <text>L-threonyl-[protein] + ATP = O-phospho-L-threonyl-[protein] + ADP + H(+)</text>
        <dbReference type="Rhea" id="RHEA:46608"/>
        <dbReference type="Rhea" id="RHEA-COMP:11060"/>
        <dbReference type="Rhea" id="RHEA-COMP:11605"/>
        <dbReference type="ChEBI" id="CHEBI:15378"/>
        <dbReference type="ChEBI" id="CHEBI:30013"/>
        <dbReference type="ChEBI" id="CHEBI:30616"/>
        <dbReference type="ChEBI" id="CHEBI:61977"/>
        <dbReference type="ChEBI" id="CHEBI:456216"/>
        <dbReference type="EC" id="2.7.11.1"/>
    </reaction>
</comment>
<evidence type="ECO:0000256" key="3">
    <source>
        <dbReference type="ARBA" id="ARBA00022679"/>
    </source>
</evidence>
<name>A0A166ETT4_9AGAM</name>
<evidence type="ECO:0000256" key="8">
    <source>
        <dbReference type="ARBA" id="ARBA00048679"/>
    </source>
</evidence>
<keyword evidence="3" id="KW-0808">Transferase</keyword>
<dbReference type="InterPro" id="IPR011009">
    <property type="entry name" value="Kinase-like_dom_sf"/>
</dbReference>
<dbReference type="SUPFAM" id="SSF56112">
    <property type="entry name" value="Protein kinase-like (PK-like)"/>
    <property type="match status" value="1"/>
</dbReference>
<evidence type="ECO:0000256" key="9">
    <source>
        <dbReference type="SAM" id="MobiDB-lite"/>
    </source>
</evidence>
<dbReference type="Gene3D" id="3.30.200.20">
    <property type="entry name" value="Phosphorylase Kinase, domain 1"/>
    <property type="match status" value="1"/>
</dbReference>
<keyword evidence="4" id="KW-0547">Nucleotide-binding</keyword>
<dbReference type="OrthoDB" id="1668230at2759"/>
<evidence type="ECO:0000313" key="12">
    <source>
        <dbReference type="Proteomes" id="UP000076532"/>
    </source>
</evidence>
<keyword evidence="12" id="KW-1185">Reference proteome</keyword>
<protein>
    <recommendedName>
        <fullName evidence="1">non-specific serine/threonine protein kinase</fullName>
        <ecNumber evidence="1">2.7.11.1</ecNumber>
    </recommendedName>
</protein>
<keyword evidence="2" id="KW-0723">Serine/threonine-protein kinase</keyword>
<dbReference type="PANTHER" id="PTHR24356">
    <property type="entry name" value="SERINE/THREONINE-PROTEIN KINASE"/>
    <property type="match status" value="1"/>
</dbReference>
<evidence type="ECO:0000313" key="11">
    <source>
        <dbReference type="EMBL" id="KZP16101.1"/>
    </source>
</evidence>
<dbReference type="GO" id="GO:0005524">
    <property type="term" value="F:ATP binding"/>
    <property type="evidence" value="ECO:0007669"/>
    <property type="project" value="UniProtKB-KW"/>
</dbReference>
<evidence type="ECO:0000259" key="10">
    <source>
        <dbReference type="PROSITE" id="PS50011"/>
    </source>
</evidence>
<feature type="region of interest" description="Disordered" evidence="9">
    <location>
        <begin position="31"/>
        <end position="57"/>
    </location>
</feature>
<dbReference type="EC" id="2.7.11.1" evidence="1"/>
<dbReference type="PROSITE" id="PS50011">
    <property type="entry name" value="PROTEIN_KINASE_DOM"/>
    <property type="match status" value="1"/>
</dbReference>
<dbReference type="Proteomes" id="UP000076532">
    <property type="component" value="Unassembled WGS sequence"/>
</dbReference>
<evidence type="ECO:0000256" key="1">
    <source>
        <dbReference type="ARBA" id="ARBA00012513"/>
    </source>
</evidence>
<dbReference type="Gene3D" id="1.10.510.10">
    <property type="entry name" value="Transferase(Phosphotransferase) domain 1"/>
    <property type="match status" value="1"/>
</dbReference>
<evidence type="ECO:0000256" key="5">
    <source>
        <dbReference type="ARBA" id="ARBA00022777"/>
    </source>
</evidence>
<sequence>MASSLISNTSSGKSALFDIVDGMQALRIHDMSTSDSTSRKGAMPGDDALPKSSTAPMVPSFENEVEQNARSSSNSTSESIRCESSCCNLGLSDGHCSGRSSLTSNESNDGKQFTLENRGITYTIHGVIARGGFGEVLQAESSLGDQVAIKVCAKEVEGSHPQRVLDVITTELWALSLTTDKRQPFLTQALASFEDNNNVYFVMRLYATDLYSIIQDGIKFNKMQFKPRNILLTPEGHLAVADFGLGEWFLHKLDAHSHMHDTVGTTGYHAPEVLGKYAYDHRVDMWGFGIILFELYTGKDCITGNTKDEIRHKTKWAPMTIQDTITAEIDDPALVELLMYAMSGYPHLRPSWEEFRTFTFFDDVDWEAIKSRSSPVDMFKPDMAPVAPRSSYSNDDVKAVDEDTFPELDHFELRDDLRCDNQHGRAAL</sequence>
<reference evidence="11 12" key="1">
    <citation type="journal article" date="2016" name="Mol. Biol. Evol.">
        <title>Comparative Genomics of Early-Diverging Mushroom-Forming Fungi Provides Insights into the Origins of Lignocellulose Decay Capabilities.</title>
        <authorList>
            <person name="Nagy L.G."/>
            <person name="Riley R."/>
            <person name="Tritt A."/>
            <person name="Adam C."/>
            <person name="Daum C."/>
            <person name="Floudas D."/>
            <person name="Sun H."/>
            <person name="Yadav J.S."/>
            <person name="Pangilinan J."/>
            <person name="Larsson K.H."/>
            <person name="Matsuura K."/>
            <person name="Barry K."/>
            <person name="Labutti K."/>
            <person name="Kuo R."/>
            <person name="Ohm R.A."/>
            <person name="Bhattacharya S.S."/>
            <person name="Shirouzu T."/>
            <person name="Yoshinaga Y."/>
            <person name="Martin F.M."/>
            <person name="Grigoriev I.V."/>
            <person name="Hibbett D.S."/>
        </authorList>
    </citation>
    <scope>NUCLEOTIDE SEQUENCE [LARGE SCALE GENOMIC DNA]</scope>
    <source>
        <strain evidence="11 12">CBS 109695</strain>
    </source>
</reference>
<keyword evidence="5" id="KW-0418">Kinase</keyword>
<accession>A0A166ETT4</accession>
<comment type="catalytic activity">
    <reaction evidence="8">
        <text>L-seryl-[protein] + ATP = O-phospho-L-seryl-[protein] + ADP + H(+)</text>
        <dbReference type="Rhea" id="RHEA:17989"/>
        <dbReference type="Rhea" id="RHEA-COMP:9863"/>
        <dbReference type="Rhea" id="RHEA-COMP:11604"/>
        <dbReference type="ChEBI" id="CHEBI:15378"/>
        <dbReference type="ChEBI" id="CHEBI:29999"/>
        <dbReference type="ChEBI" id="CHEBI:30616"/>
        <dbReference type="ChEBI" id="CHEBI:83421"/>
        <dbReference type="ChEBI" id="CHEBI:456216"/>
        <dbReference type="EC" id="2.7.11.1"/>
    </reaction>
</comment>
<dbReference type="STRING" id="436010.A0A166ETT4"/>
<feature type="domain" description="Protein kinase" evidence="10">
    <location>
        <begin position="122"/>
        <end position="361"/>
    </location>
</feature>